<dbReference type="InterPro" id="IPR000210">
    <property type="entry name" value="BTB/POZ_dom"/>
</dbReference>
<name>A0A2N0NF23_9GLOM</name>
<evidence type="ECO:0000313" key="3">
    <source>
        <dbReference type="Proteomes" id="UP000232722"/>
    </source>
</evidence>
<dbReference type="CDD" id="cd18186">
    <property type="entry name" value="BTB_POZ_ZBTB_KLHL-like"/>
    <property type="match status" value="1"/>
</dbReference>
<protein>
    <recommendedName>
        <fullName evidence="1">BTB domain-containing protein</fullName>
    </recommendedName>
</protein>
<feature type="non-terminal residue" evidence="2">
    <location>
        <position position="91"/>
    </location>
</feature>
<dbReference type="Gene3D" id="3.30.710.10">
    <property type="entry name" value="Potassium Channel Kv1.1, Chain A"/>
    <property type="match status" value="1"/>
</dbReference>
<proteinExistence type="predicted"/>
<dbReference type="InterPro" id="IPR011333">
    <property type="entry name" value="SKP1/BTB/POZ_sf"/>
</dbReference>
<evidence type="ECO:0000313" key="2">
    <source>
        <dbReference type="EMBL" id="PKB93129.1"/>
    </source>
</evidence>
<accession>A0A2N0NF23</accession>
<dbReference type="AlphaFoldDB" id="A0A2N0NF23"/>
<sequence length="91" mass="10740">MSMDIVDLKPSLLEDLKKLYKNLEKDNNNDYNVTIKVEQKSFRAHSVILKLRSGYFRNLINNEIRRMANMFNRRITLEISDINSEVFASCL</sequence>
<feature type="domain" description="BTB" evidence="1">
    <location>
        <begin position="31"/>
        <end position="91"/>
    </location>
</feature>
<reference evidence="2 3" key="1">
    <citation type="submission" date="2016-04" db="EMBL/GenBank/DDBJ databases">
        <title>Genome analyses suggest a sexual origin of heterokaryosis in a supposedly ancient asexual fungus.</title>
        <authorList>
            <person name="Ropars J."/>
            <person name="Sedzielewska K."/>
            <person name="Noel J."/>
            <person name="Charron P."/>
            <person name="Farinelli L."/>
            <person name="Marton T."/>
            <person name="Kruger M."/>
            <person name="Pelin A."/>
            <person name="Brachmann A."/>
            <person name="Corradi N."/>
        </authorList>
    </citation>
    <scope>NUCLEOTIDE SEQUENCE [LARGE SCALE GENOMIC DNA]</scope>
    <source>
        <strain evidence="2 3">A5</strain>
    </source>
</reference>
<dbReference type="VEuPathDB" id="FungiDB:RhiirFUN_025642"/>
<evidence type="ECO:0000259" key="1">
    <source>
        <dbReference type="PROSITE" id="PS50097"/>
    </source>
</evidence>
<gene>
    <name evidence="2" type="ORF">RhiirA5_442236</name>
</gene>
<organism evidence="2 3">
    <name type="scientific">Rhizophagus irregularis</name>
    <dbReference type="NCBI Taxonomy" id="588596"/>
    <lineage>
        <taxon>Eukaryota</taxon>
        <taxon>Fungi</taxon>
        <taxon>Fungi incertae sedis</taxon>
        <taxon>Mucoromycota</taxon>
        <taxon>Glomeromycotina</taxon>
        <taxon>Glomeromycetes</taxon>
        <taxon>Glomerales</taxon>
        <taxon>Glomeraceae</taxon>
        <taxon>Rhizophagus</taxon>
    </lineage>
</organism>
<dbReference type="VEuPathDB" id="FungiDB:RhiirA1_530729"/>
<dbReference type="Proteomes" id="UP000232722">
    <property type="component" value="Unassembled WGS sequence"/>
</dbReference>
<dbReference type="Pfam" id="PF00651">
    <property type="entry name" value="BTB"/>
    <property type="match status" value="1"/>
</dbReference>
<comment type="caution">
    <text evidence="2">The sequence shown here is derived from an EMBL/GenBank/DDBJ whole genome shotgun (WGS) entry which is preliminary data.</text>
</comment>
<dbReference type="EMBL" id="LLXJ01008863">
    <property type="protein sequence ID" value="PKB93129.1"/>
    <property type="molecule type" value="Genomic_DNA"/>
</dbReference>
<dbReference type="VEuPathDB" id="FungiDB:FUN_022406"/>
<reference evidence="2 3" key="2">
    <citation type="submission" date="2017-09" db="EMBL/GenBank/DDBJ databases">
        <title>Extensive intraspecific genome diversity in a model arbuscular mycorrhizal fungus.</title>
        <authorList>
            <person name="Chen E.C."/>
            <person name="Morin E."/>
            <person name="Beaudet D."/>
            <person name="Noel J."/>
            <person name="Ndikumana S."/>
            <person name="Charron P."/>
            <person name="St-Onge C."/>
            <person name="Giorgi J."/>
            <person name="Grigoriev I.V."/>
            <person name="Roux C."/>
            <person name="Martin F.M."/>
            <person name="Corradi N."/>
        </authorList>
    </citation>
    <scope>NUCLEOTIDE SEQUENCE [LARGE SCALE GENOMIC DNA]</scope>
    <source>
        <strain evidence="2 3">A5</strain>
    </source>
</reference>
<dbReference type="SUPFAM" id="SSF54695">
    <property type="entry name" value="POZ domain"/>
    <property type="match status" value="1"/>
</dbReference>
<dbReference type="PROSITE" id="PS50097">
    <property type="entry name" value="BTB"/>
    <property type="match status" value="1"/>
</dbReference>